<keyword evidence="2" id="KW-0805">Transcription regulation</keyword>
<proteinExistence type="predicted"/>
<dbReference type="PROSITE" id="PS51755">
    <property type="entry name" value="OMPR_PHOB"/>
    <property type="match status" value="1"/>
</dbReference>
<organism evidence="9 10">
    <name type="scientific">Stackebrandtia endophytica</name>
    <dbReference type="NCBI Taxonomy" id="1496996"/>
    <lineage>
        <taxon>Bacteria</taxon>
        <taxon>Bacillati</taxon>
        <taxon>Actinomycetota</taxon>
        <taxon>Actinomycetes</taxon>
        <taxon>Glycomycetales</taxon>
        <taxon>Glycomycetaceae</taxon>
        <taxon>Stackebrandtia</taxon>
    </lineage>
</organism>
<dbReference type="GO" id="GO:0000976">
    <property type="term" value="F:transcription cis-regulatory region binding"/>
    <property type="evidence" value="ECO:0007669"/>
    <property type="project" value="TreeGrafter"/>
</dbReference>
<dbReference type="InterPro" id="IPR001789">
    <property type="entry name" value="Sig_transdc_resp-reg_receiver"/>
</dbReference>
<evidence type="ECO:0000259" key="7">
    <source>
        <dbReference type="PROSITE" id="PS50110"/>
    </source>
</evidence>
<dbReference type="InParanoid" id="A0A543ATY3"/>
<evidence type="ECO:0000256" key="2">
    <source>
        <dbReference type="ARBA" id="ARBA00023015"/>
    </source>
</evidence>
<dbReference type="CDD" id="cd00383">
    <property type="entry name" value="trans_reg_C"/>
    <property type="match status" value="1"/>
</dbReference>
<feature type="DNA-binding region" description="OmpR/PhoB-type" evidence="6">
    <location>
        <begin position="126"/>
        <end position="220"/>
    </location>
</feature>
<evidence type="ECO:0000256" key="3">
    <source>
        <dbReference type="ARBA" id="ARBA00023125"/>
    </source>
</evidence>
<evidence type="ECO:0000259" key="8">
    <source>
        <dbReference type="PROSITE" id="PS51755"/>
    </source>
</evidence>
<sequence length="222" mass="24247">MIRILILDDDSHGGTELADDLRQRQFDVRTARSTSLDRIVSSLTSPWDTWRPGAILIDPDGHPERLAVLRAATEAVLVAVSHSGLDRDIIPALSQGADGYLIKPVSAAVVTAWLGSALRHRPGPESATRVIGGLRVEPAQRTVTLDGRGLLLTRTEFDLLACLSERPGRVYPWAGLSRRVGRDLATIAAILYRVRTKLGESARRPGYLYTVRGRGVRLCAPE</sequence>
<dbReference type="AlphaFoldDB" id="A0A543ATY3"/>
<dbReference type="GO" id="GO:0005829">
    <property type="term" value="C:cytosol"/>
    <property type="evidence" value="ECO:0007669"/>
    <property type="project" value="TreeGrafter"/>
</dbReference>
<dbReference type="Proteomes" id="UP000317043">
    <property type="component" value="Unassembled WGS sequence"/>
</dbReference>
<feature type="modified residue" description="4-aspartylphosphate" evidence="5">
    <location>
        <position position="58"/>
    </location>
</feature>
<accession>A0A543ATY3</accession>
<dbReference type="GO" id="GO:0032993">
    <property type="term" value="C:protein-DNA complex"/>
    <property type="evidence" value="ECO:0007669"/>
    <property type="project" value="TreeGrafter"/>
</dbReference>
<evidence type="ECO:0000313" key="9">
    <source>
        <dbReference type="EMBL" id="TQL76050.1"/>
    </source>
</evidence>
<feature type="domain" description="Response regulatory" evidence="7">
    <location>
        <begin position="3"/>
        <end position="118"/>
    </location>
</feature>
<gene>
    <name evidence="9" type="ORF">FB566_1570</name>
</gene>
<dbReference type="InterPro" id="IPR039420">
    <property type="entry name" value="WalR-like"/>
</dbReference>
<dbReference type="Gene3D" id="1.10.10.10">
    <property type="entry name" value="Winged helix-like DNA-binding domain superfamily/Winged helix DNA-binding domain"/>
    <property type="match status" value="1"/>
</dbReference>
<dbReference type="GO" id="GO:0006355">
    <property type="term" value="P:regulation of DNA-templated transcription"/>
    <property type="evidence" value="ECO:0007669"/>
    <property type="project" value="InterPro"/>
</dbReference>
<dbReference type="InterPro" id="IPR001867">
    <property type="entry name" value="OmpR/PhoB-type_DNA-bd"/>
</dbReference>
<dbReference type="InterPro" id="IPR016032">
    <property type="entry name" value="Sig_transdc_resp-reg_C-effctor"/>
</dbReference>
<evidence type="ECO:0000256" key="5">
    <source>
        <dbReference type="PROSITE-ProRule" id="PRU00169"/>
    </source>
</evidence>
<evidence type="ECO:0000256" key="4">
    <source>
        <dbReference type="ARBA" id="ARBA00023163"/>
    </source>
</evidence>
<dbReference type="GO" id="GO:0000156">
    <property type="term" value="F:phosphorelay response regulator activity"/>
    <property type="evidence" value="ECO:0007669"/>
    <property type="project" value="TreeGrafter"/>
</dbReference>
<dbReference type="PANTHER" id="PTHR48111">
    <property type="entry name" value="REGULATOR OF RPOS"/>
    <property type="match status" value="1"/>
</dbReference>
<dbReference type="PANTHER" id="PTHR48111:SF4">
    <property type="entry name" value="DNA-BINDING DUAL TRANSCRIPTIONAL REGULATOR OMPR"/>
    <property type="match status" value="1"/>
</dbReference>
<dbReference type="InterPro" id="IPR011006">
    <property type="entry name" value="CheY-like_superfamily"/>
</dbReference>
<dbReference type="InterPro" id="IPR036388">
    <property type="entry name" value="WH-like_DNA-bd_sf"/>
</dbReference>
<keyword evidence="3 6" id="KW-0238">DNA-binding</keyword>
<dbReference type="SUPFAM" id="SSF52172">
    <property type="entry name" value="CheY-like"/>
    <property type="match status" value="1"/>
</dbReference>
<name>A0A543ATY3_9ACTN</name>
<evidence type="ECO:0000256" key="1">
    <source>
        <dbReference type="ARBA" id="ARBA00022553"/>
    </source>
</evidence>
<keyword evidence="4" id="KW-0804">Transcription</keyword>
<dbReference type="RefSeq" id="WP_170183207.1">
    <property type="nucleotide sequence ID" value="NZ_JBHTGS010000001.1"/>
</dbReference>
<reference evidence="9 10" key="1">
    <citation type="submission" date="2019-06" db="EMBL/GenBank/DDBJ databases">
        <title>Sequencing the genomes of 1000 actinobacteria strains.</title>
        <authorList>
            <person name="Klenk H.-P."/>
        </authorList>
    </citation>
    <scope>NUCLEOTIDE SEQUENCE [LARGE SCALE GENOMIC DNA]</scope>
    <source>
        <strain evidence="9 10">DSM 45928</strain>
    </source>
</reference>
<dbReference type="PROSITE" id="PS50110">
    <property type="entry name" value="RESPONSE_REGULATORY"/>
    <property type="match status" value="1"/>
</dbReference>
<keyword evidence="10" id="KW-1185">Reference proteome</keyword>
<dbReference type="SMART" id="SM00862">
    <property type="entry name" value="Trans_reg_C"/>
    <property type="match status" value="1"/>
</dbReference>
<protein>
    <submittedName>
        <fullName evidence="9">DNA-binding response OmpR family regulator</fullName>
    </submittedName>
</protein>
<dbReference type="EMBL" id="VFOW01000001">
    <property type="protein sequence ID" value="TQL76050.1"/>
    <property type="molecule type" value="Genomic_DNA"/>
</dbReference>
<keyword evidence="1 5" id="KW-0597">Phosphoprotein</keyword>
<dbReference type="Pfam" id="PF00486">
    <property type="entry name" value="Trans_reg_C"/>
    <property type="match status" value="1"/>
</dbReference>
<dbReference type="SUPFAM" id="SSF46894">
    <property type="entry name" value="C-terminal effector domain of the bipartite response regulators"/>
    <property type="match status" value="1"/>
</dbReference>
<feature type="domain" description="OmpR/PhoB-type" evidence="8">
    <location>
        <begin position="126"/>
        <end position="220"/>
    </location>
</feature>
<comment type="caution">
    <text evidence="9">The sequence shown here is derived from an EMBL/GenBank/DDBJ whole genome shotgun (WGS) entry which is preliminary data.</text>
</comment>
<dbReference type="Gene3D" id="3.40.50.2300">
    <property type="match status" value="1"/>
</dbReference>
<evidence type="ECO:0000313" key="10">
    <source>
        <dbReference type="Proteomes" id="UP000317043"/>
    </source>
</evidence>
<evidence type="ECO:0000256" key="6">
    <source>
        <dbReference type="PROSITE-ProRule" id="PRU01091"/>
    </source>
</evidence>